<protein>
    <recommendedName>
        <fullName evidence="3">Fibronectin type-III domain-containing protein</fullName>
    </recommendedName>
</protein>
<dbReference type="SMART" id="SM00060">
    <property type="entry name" value="FN3"/>
    <property type="match status" value="3"/>
</dbReference>
<keyword evidence="5" id="KW-1185">Reference proteome</keyword>
<dbReference type="Pfam" id="PF00041">
    <property type="entry name" value="fn3"/>
    <property type="match status" value="3"/>
</dbReference>
<dbReference type="Gene3D" id="2.60.40.10">
    <property type="entry name" value="Immunoglobulins"/>
    <property type="match status" value="3"/>
</dbReference>
<dbReference type="InterPro" id="IPR050991">
    <property type="entry name" value="ECM_Regulatory_Proteins"/>
</dbReference>
<evidence type="ECO:0000313" key="5">
    <source>
        <dbReference type="Proteomes" id="UP000194798"/>
    </source>
</evidence>
<sequence>MKNRTKLLPQQTNTKKILSLSSVALTGLILSHTSFAALSLCQSARVYTDVDNQTSTCACFSGDEVVSEQTHHTENNTFISSTIAKKCADSFDMTCAESPTQDLTYGTHYFKHTGGGGYYRCDWSEGVGFSNAKLYMPPPPAPETVQAIAISSTQIALTWKINKANRVQTGFKIESPDATLIHTTARMDTRYEHSDLKCDTTYDYVIKATNIGGNSIAVAVSATTLPCSPSAPEELTANAISPEQIDLSWTDTSDNEEGFKVENATGSLIYQVDADEETYSHTDLSCGTTYDYVIKASNAHGDSEEITASATTWPCPVLPPPPPPIPVDLRPVAPTNLVATAISATQIDLSWTDQSENETGFILENQWGTWIDTTPANLTHYRHTDLICDTTYHYVVKATNDDGDSTEITAQAHTAACQVIHPSPTPNPPPVELPPTVQPSIPVGLDTDKRQPSLAEESGISTVPALPVETEPPPFIPPVVTEPVVTEEESLPTVSEENPVIPEISTPEIPEMVIPEISTPEIPEMVIPEVSTPEIPEMVIPEVSTPEIPETVIPEVSTPKHIVQTLPVCKSQPVQKISCNAYWQNIHTDLITKTTTVADVIFSTPVENNGWLINAQLTETALLIGGKLSGTIVNSGIIRDAEFVGKRIQGGYLGGFIQNNSRVAALITDVHFEPNSLLMGGYLSGVIQGDPVAPALLQGLTVLPKTQLSHVILGDNVVLDPSVVIGVGVRFARDLSCGEGKEYAYSLFTSSRSDSCLKRLSNWVQLTVSEAHRGQRGDIVFSAVDRTDKAYTFDGHDWYLIAVDTAELTAAMSFEQLPLTIEFDLPKISHFKTVHIGYRLENGEIIYWRLK</sequence>
<dbReference type="EMBL" id="MSLT01000006">
    <property type="protein sequence ID" value="OUD15686.1"/>
    <property type="molecule type" value="Genomic_DNA"/>
</dbReference>
<gene>
    <name evidence="4" type="ORF">TPSD3_04000</name>
</gene>
<organism evidence="4 5">
    <name type="scientific">Thioflexithrix psekupsensis</name>
    <dbReference type="NCBI Taxonomy" id="1570016"/>
    <lineage>
        <taxon>Bacteria</taxon>
        <taxon>Pseudomonadati</taxon>
        <taxon>Pseudomonadota</taxon>
        <taxon>Gammaproteobacteria</taxon>
        <taxon>Thiotrichales</taxon>
        <taxon>Thioflexithrix</taxon>
    </lineage>
</organism>
<dbReference type="SUPFAM" id="SSF49265">
    <property type="entry name" value="Fibronectin type III"/>
    <property type="match status" value="2"/>
</dbReference>
<keyword evidence="2" id="KW-0732">Signal</keyword>
<dbReference type="InterPro" id="IPR036116">
    <property type="entry name" value="FN3_sf"/>
</dbReference>
<feature type="domain" description="Fibronectin type-III" evidence="3">
    <location>
        <begin position="333"/>
        <end position="419"/>
    </location>
</feature>
<dbReference type="PANTHER" id="PTHR46708">
    <property type="entry name" value="TENASCIN"/>
    <property type="match status" value="1"/>
</dbReference>
<dbReference type="InterPro" id="IPR003961">
    <property type="entry name" value="FN3_dom"/>
</dbReference>
<keyword evidence="1" id="KW-0677">Repeat</keyword>
<comment type="caution">
    <text evidence="4">The sequence shown here is derived from an EMBL/GenBank/DDBJ whole genome shotgun (WGS) entry which is preliminary data.</text>
</comment>
<dbReference type="CDD" id="cd00063">
    <property type="entry name" value="FN3"/>
    <property type="match status" value="3"/>
</dbReference>
<feature type="signal peptide" evidence="2">
    <location>
        <begin position="1"/>
        <end position="36"/>
    </location>
</feature>
<dbReference type="OrthoDB" id="3565729at2"/>
<dbReference type="InterPro" id="IPR013783">
    <property type="entry name" value="Ig-like_fold"/>
</dbReference>
<dbReference type="Proteomes" id="UP000194798">
    <property type="component" value="Unassembled WGS sequence"/>
</dbReference>
<dbReference type="RefSeq" id="WP_086487285.1">
    <property type="nucleotide sequence ID" value="NZ_MSLT01000006.1"/>
</dbReference>
<dbReference type="PROSITE" id="PS50853">
    <property type="entry name" value="FN3"/>
    <property type="match status" value="3"/>
</dbReference>
<feature type="domain" description="Fibronectin type-III" evidence="3">
    <location>
        <begin position="141"/>
        <end position="230"/>
    </location>
</feature>
<evidence type="ECO:0000256" key="2">
    <source>
        <dbReference type="SAM" id="SignalP"/>
    </source>
</evidence>
<evidence type="ECO:0000313" key="4">
    <source>
        <dbReference type="EMBL" id="OUD15686.1"/>
    </source>
</evidence>
<feature type="domain" description="Fibronectin type-III" evidence="3">
    <location>
        <begin position="231"/>
        <end position="322"/>
    </location>
</feature>
<proteinExistence type="predicted"/>
<dbReference type="PANTHER" id="PTHR46708:SF2">
    <property type="entry name" value="FIBRONECTIN TYPE-III DOMAIN-CONTAINING PROTEIN"/>
    <property type="match status" value="1"/>
</dbReference>
<name>A0A251XCB1_9GAMM</name>
<evidence type="ECO:0000256" key="1">
    <source>
        <dbReference type="ARBA" id="ARBA00022737"/>
    </source>
</evidence>
<dbReference type="AlphaFoldDB" id="A0A251XCB1"/>
<accession>A0A251XCB1</accession>
<evidence type="ECO:0000259" key="3">
    <source>
        <dbReference type="PROSITE" id="PS50853"/>
    </source>
</evidence>
<reference evidence="4 5" key="1">
    <citation type="submission" date="2016-12" db="EMBL/GenBank/DDBJ databases">
        <title>Thioflexothrix psekupsii D3 genome sequencing and assembly.</title>
        <authorList>
            <person name="Fomenkov A."/>
            <person name="Vincze T."/>
            <person name="Grabovich M."/>
            <person name="Anton B.P."/>
            <person name="Dubinina G."/>
            <person name="Orlova M."/>
            <person name="Belousova E."/>
            <person name="Roberts R.J."/>
        </authorList>
    </citation>
    <scope>NUCLEOTIDE SEQUENCE [LARGE SCALE GENOMIC DNA]</scope>
    <source>
        <strain evidence="4">D3</strain>
    </source>
</reference>
<feature type="chain" id="PRO_5012400202" description="Fibronectin type-III domain-containing protein" evidence="2">
    <location>
        <begin position="37"/>
        <end position="851"/>
    </location>
</feature>